<dbReference type="Proteomes" id="UP001296104">
    <property type="component" value="Unassembled WGS sequence"/>
</dbReference>
<organism evidence="2 3">
    <name type="scientific">Lecanosticta acicola</name>
    <dbReference type="NCBI Taxonomy" id="111012"/>
    <lineage>
        <taxon>Eukaryota</taxon>
        <taxon>Fungi</taxon>
        <taxon>Dikarya</taxon>
        <taxon>Ascomycota</taxon>
        <taxon>Pezizomycotina</taxon>
        <taxon>Dothideomycetes</taxon>
        <taxon>Dothideomycetidae</taxon>
        <taxon>Mycosphaerellales</taxon>
        <taxon>Mycosphaerellaceae</taxon>
        <taxon>Lecanosticta</taxon>
    </lineage>
</organism>
<feature type="region of interest" description="Disordered" evidence="1">
    <location>
        <begin position="52"/>
        <end position="160"/>
    </location>
</feature>
<accession>A0AAI8Z4X1</accession>
<evidence type="ECO:0000256" key="1">
    <source>
        <dbReference type="SAM" id="MobiDB-lite"/>
    </source>
</evidence>
<evidence type="ECO:0000313" key="2">
    <source>
        <dbReference type="EMBL" id="CAK4032579.1"/>
    </source>
</evidence>
<feature type="compositionally biased region" description="Low complexity" evidence="1">
    <location>
        <begin position="148"/>
        <end position="160"/>
    </location>
</feature>
<evidence type="ECO:0000313" key="3">
    <source>
        <dbReference type="Proteomes" id="UP001296104"/>
    </source>
</evidence>
<reference evidence="2" key="1">
    <citation type="submission" date="2023-11" db="EMBL/GenBank/DDBJ databases">
        <authorList>
            <person name="Alioto T."/>
            <person name="Alioto T."/>
            <person name="Gomez Garrido J."/>
        </authorList>
    </citation>
    <scope>NUCLEOTIDE SEQUENCE</scope>
</reference>
<feature type="compositionally biased region" description="Basic and acidic residues" evidence="1">
    <location>
        <begin position="78"/>
        <end position="87"/>
    </location>
</feature>
<feature type="region of interest" description="Disordered" evidence="1">
    <location>
        <begin position="379"/>
        <end position="406"/>
    </location>
</feature>
<protein>
    <submittedName>
        <fullName evidence="2">Uncharacterized protein</fullName>
    </submittedName>
</protein>
<dbReference type="PANTHER" id="PTHR37540">
    <property type="entry name" value="TRANSCRIPTION FACTOR (ACR-2), PUTATIVE-RELATED-RELATED"/>
    <property type="match status" value="1"/>
</dbReference>
<name>A0AAI8Z4X1_9PEZI</name>
<comment type="caution">
    <text evidence="2">The sequence shown here is derived from an EMBL/GenBank/DDBJ whole genome shotgun (WGS) entry which is preliminary data.</text>
</comment>
<proteinExistence type="predicted"/>
<feature type="compositionally biased region" description="Low complexity" evidence="1">
    <location>
        <begin position="94"/>
        <end position="110"/>
    </location>
</feature>
<dbReference type="PANTHER" id="PTHR37540:SF5">
    <property type="entry name" value="TRANSCRIPTION FACTOR DOMAIN-CONTAINING PROTEIN"/>
    <property type="match status" value="1"/>
</dbReference>
<dbReference type="EMBL" id="CAVMBE010000066">
    <property type="protein sequence ID" value="CAK4032579.1"/>
    <property type="molecule type" value="Genomic_DNA"/>
</dbReference>
<sequence length="406" mass="45383">MNTEPNFVFANADYDQERIETASRLGEAQSIQRPDFVFVNFDCDEDEHQKRTSRKVVRSQATAYSHRVAPRGTAKQEVALRRLRSAEDSSNGPSRRPSVTSTLSSTTSTSGKRRRGSPLHQQHTSLVAGTANISRKRAALPVRRGRARASSIQSNRSSRSLSPGAFEYALPDPAFLDASMRDPFDTQPVRHRDWYGKLISFWYNVVFARSIRVLKATKSELDEYTIWSRRQELQEPALFYSALFLASGIPVAEGLFPVEAALWLRYKTVEAMKEAVADPERSLSTPVILAVGRIALHEHIYGNRQLAHGVHRPVQKRMISLRGGLANMGLPNTTVQLIVWTDALLSAEAGTEPYFADVPRQLAIRSYSAQEAMHVTNHCSPKRLEHPGYGKGAETPEYSAYNDQTG</sequence>
<feature type="compositionally biased region" description="Polar residues" evidence="1">
    <location>
        <begin position="119"/>
        <end position="133"/>
    </location>
</feature>
<keyword evidence="3" id="KW-1185">Reference proteome</keyword>
<feature type="compositionally biased region" description="Basic residues" evidence="1">
    <location>
        <begin position="134"/>
        <end position="147"/>
    </location>
</feature>
<gene>
    <name evidence="2" type="ORF">LECACI_7A007737</name>
</gene>
<dbReference type="AlphaFoldDB" id="A0AAI8Z4X1"/>